<feature type="compositionally biased region" description="Basic and acidic residues" evidence="1">
    <location>
        <begin position="1"/>
        <end position="11"/>
    </location>
</feature>
<dbReference type="eggNOG" id="COG2208">
    <property type="taxonomic scope" value="Bacteria"/>
</dbReference>
<sequence length="174" mass="19396">MSSSDQYKREIMSNLAGGNTESLSDAPSDPAAEYQDFDDFAQRSSRDERIQLFGKNLHHDNISSAQMEPELQQAIAQIKPHDRDDVAKEFLKRLGERGMSDRSLEQSLSLSTHHASRMSADDVSKLASFVYHNHPDLFRDVLADKPAILKFVSHPLVAAVFGIAAARWLGSRKG</sequence>
<protein>
    <submittedName>
        <fullName evidence="2">Uncharacterized protein</fullName>
    </submittedName>
</protein>
<dbReference type="AlphaFoldDB" id="K9W689"/>
<name>K9W689_9CYAN</name>
<feature type="region of interest" description="Disordered" evidence="1">
    <location>
        <begin position="1"/>
        <end position="40"/>
    </location>
</feature>
<keyword evidence="3" id="KW-1185">Reference proteome</keyword>
<evidence type="ECO:0000313" key="2">
    <source>
        <dbReference type="EMBL" id="AFZ15319.1"/>
    </source>
</evidence>
<dbReference type="OrthoDB" id="423328at2"/>
<dbReference type="KEGG" id="cep:Cri9333_4538"/>
<dbReference type="EMBL" id="CP003620">
    <property type="protein sequence ID" value="AFZ15319.1"/>
    <property type="molecule type" value="Genomic_DNA"/>
</dbReference>
<dbReference type="RefSeq" id="WP_015205410.1">
    <property type="nucleotide sequence ID" value="NC_019753.1"/>
</dbReference>
<dbReference type="Proteomes" id="UP000010472">
    <property type="component" value="Chromosome"/>
</dbReference>
<organism evidence="2 3">
    <name type="scientific">Crinalium epipsammum PCC 9333</name>
    <dbReference type="NCBI Taxonomy" id="1173022"/>
    <lineage>
        <taxon>Bacteria</taxon>
        <taxon>Bacillati</taxon>
        <taxon>Cyanobacteriota</taxon>
        <taxon>Cyanophyceae</taxon>
        <taxon>Gomontiellales</taxon>
        <taxon>Gomontiellaceae</taxon>
        <taxon>Crinalium</taxon>
    </lineage>
</organism>
<accession>K9W689</accession>
<dbReference type="STRING" id="1173022.Cri9333_4538"/>
<gene>
    <name evidence="2" type="ORF">Cri9333_4538</name>
</gene>
<dbReference type="HOGENOM" id="CLU_1585653_0_0_3"/>
<proteinExistence type="predicted"/>
<reference evidence="2 3" key="1">
    <citation type="submission" date="2012-06" db="EMBL/GenBank/DDBJ databases">
        <title>Finished chromosome of genome of Crinalium epipsammum PCC 9333.</title>
        <authorList>
            <consortium name="US DOE Joint Genome Institute"/>
            <person name="Gugger M."/>
            <person name="Coursin T."/>
            <person name="Rippka R."/>
            <person name="Tandeau De Marsac N."/>
            <person name="Huntemann M."/>
            <person name="Wei C.-L."/>
            <person name="Han J."/>
            <person name="Detter J.C."/>
            <person name="Han C."/>
            <person name="Tapia R."/>
            <person name="Davenport K."/>
            <person name="Daligault H."/>
            <person name="Erkkila T."/>
            <person name="Gu W."/>
            <person name="Munk A.C.C."/>
            <person name="Teshima H."/>
            <person name="Xu Y."/>
            <person name="Chain P."/>
            <person name="Chen A."/>
            <person name="Krypides N."/>
            <person name="Mavromatis K."/>
            <person name="Markowitz V."/>
            <person name="Szeto E."/>
            <person name="Ivanova N."/>
            <person name="Mikhailova N."/>
            <person name="Ovchinnikova G."/>
            <person name="Pagani I."/>
            <person name="Pati A."/>
            <person name="Goodwin L."/>
            <person name="Peters L."/>
            <person name="Pitluck S."/>
            <person name="Woyke T."/>
            <person name="Kerfeld C."/>
        </authorList>
    </citation>
    <scope>NUCLEOTIDE SEQUENCE [LARGE SCALE GENOMIC DNA]</scope>
    <source>
        <strain evidence="2 3">PCC 9333</strain>
    </source>
</reference>
<evidence type="ECO:0000313" key="3">
    <source>
        <dbReference type="Proteomes" id="UP000010472"/>
    </source>
</evidence>
<dbReference type="PATRIC" id="fig|1173022.3.peg.4902"/>
<evidence type="ECO:0000256" key="1">
    <source>
        <dbReference type="SAM" id="MobiDB-lite"/>
    </source>
</evidence>
<feature type="compositionally biased region" description="Polar residues" evidence="1">
    <location>
        <begin position="16"/>
        <end position="25"/>
    </location>
</feature>